<dbReference type="InterPro" id="IPR023198">
    <property type="entry name" value="PGP-like_dom2"/>
</dbReference>
<accession>E1QNV5</accession>
<gene>
    <name evidence="2" type="ordered locus">Vdis_0809</name>
</gene>
<dbReference type="NCBIfam" id="TIGR01549">
    <property type="entry name" value="HAD-SF-IA-v1"/>
    <property type="match status" value="1"/>
</dbReference>
<dbReference type="HOGENOM" id="CLU_045011_19_3_2"/>
<dbReference type="InterPro" id="IPR023214">
    <property type="entry name" value="HAD_sf"/>
</dbReference>
<dbReference type="RefSeq" id="WP_013335926.1">
    <property type="nucleotide sequence ID" value="NC_014537.1"/>
</dbReference>
<dbReference type="STRING" id="572478.Vdis_0809"/>
<dbReference type="SUPFAM" id="SSF56784">
    <property type="entry name" value="HAD-like"/>
    <property type="match status" value="1"/>
</dbReference>
<dbReference type="Gene3D" id="1.10.150.240">
    <property type="entry name" value="Putative phosphatase, domain 2"/>
    <property type="match status" value="1"/>
</dbReference>
<dbReference type="Gene3D" id="3.40.50.1000">
    <property type="entry name" value="HAD superfamily/HAD-like"/>
    <property type="match status" value="1"/>
</dbReference>
<dbReference type="PRINTS" id="PR00413">
    <property type="entry name" value="HADHALOGNASE"/>
</dbReference>
<evidence type="ECO:0000313" key="3">
    <source>
        <dbReference type="Proteomes" id="UP000006681"/>
    </source>
</evidence>
<dbReference type="PANTHER" id="PTHR43434:SF1">
    <property type="entry name" value="PHOSPHOGLYCOLATE PHOSPHATASE"/>
    <property type="match status" value="1"/>
</dbReference>
<dbReference type="GO" id="GO:0008967">
    <property type="term" value="F:phosphoglycolate phosphatase activity"/>
    <property type="evidence" value="ECO:0007669"/>
    <property type="project" value="TreeGrafter"/>
</dbReference>
<dbReference type="InterPro" id="IPR050155">
    <property type="entry name" value="HAD-like_hydrolase_sf"/>
</dbReference>
<dbReference type="InterPro" id="IPR036412">
    <property type="entry name" value="HAD-like_sf"/>
</dbReference>
<dbReference type="eggNOG" id="arCOG02293">
    <property type="taxonomic scope" value="Archaea"/>
</dbReference>
<protein>
    <submittedName>
        <fullName evidence="2">HAD-superfamily hydrolase, subfamily IA, variant 1</fullName>
    </submittedName>
</protein>
<keyword evidence="2" id="KW-0378">Hydrolase</keyword>
<evidence type="ECO:0000256" key="1">
    <source>
        <dbReference type="ARBA" id="ARBA00007958"/>
    </source>
</evidence>
<sequence>MSYRSADGNDDALLTDGRRIRAVIFDLDGTLVDTVPLHALSWIETCKRLGLSIPTMEYVGTLMGLRALDIARRLCGEEIAERALEIKNEIYLSLLNNVKAIDGAPELLRLLKDRGFIVGVVTSSSRRVATKVLEVTGLHKYVDALIAGDDVSRGKPDPEPLLKILNLLGLNVNDVMVVGDSKYDVEMALNAGVKLVFFLGNYSDPRVISIRGLLDIIGYLDQFPIKH</sequence>
<dbReference type="SFLD" id="SFLDG01129">
    <property type="entry name" value="C1.5:_HAD__Beta-PGM__Phosphata"/>
    <property type="match status" value="1"/>
</dbReference>
<dbReference type="GeneID" id="9751738"/>
<reference evidence="3" key="2">
    <citation type="journal article" date="2010" name="Stand. Genomic Sci.">
        <title>Complete genome sequence of Vulcanisaeta distributa type strain (IC-017T).</title>
        <authorList>
            <person name="Mavromatis K."/>
            <person name="Sikorski J."/>
            <person name="Pabst E."/>
            <person name="Teshima H."/>
            <person name="Lapidus A."/>
            <person name="Lucas S."/>
            <person name="Nolan M."/>
            <person name="Glavina Del Rio T."/>
            <person name="Cheng J."/>
            <person name="Bruce D."/>
            <person name="Goodwin L."/>
            <person name="Pitluck S."/>
            <person name="Liolios K."/>
            <person name="Ivanova N."/>
            <person name="Mikhailova N."/>
            <person name="Pati A."/>
            <person name="Chen A."/>
            <person name="Palaniappan K."/>
            <person name="Land M."/>
            <person name="Hauser L."/>
            <person name="Chang Y."/>
            <person name="Jeffries C."/>
            <person name="Rohde M."/>
            <person name="Spring S."/>
            <person name="Goker M."/>
            <person name="Wirth R."/>
            <person name="Woyke T."/>
            <person name="Bristow J."/>
            <person name="Eisen J."/>
            <person name="Markowitz V."/>
            <person name="Hugenholtz P."/>
            <person name="Klenk H."/>
            <person name="Kyrpides N."/>
        </authorList>
    </citation>
    <scope>NUCLEOTIDE SEQUENCE [LARGE SCALE GENOMIC DNA]</scope>
    <source>
        <strain evidence="3">DSM 14429 / JCM 11212 / NBRC 100878 / IC-017</strain>
    </source>
</reference>
<dbReference type="KEGG" id="vdi:Vdis_0809"/>
<dbReference type="Pfam" id="PF13419">
    <property type="entry name" value="HAD_2"/>
    <property type="match status" value="1"/>
</dbReference>
<keyword evidence="3" id="KW-1185">Reference proteome</keyword>
<evidence type="ECO:0000313" key="2">
    <source>
        <dbReference type="EMBL" id="ADN50201.1"/>
    </source>
</evidence>
<dbReference type="SFLD" id="SFLDS00003">
    <property type="entry name" value="Haloacid_Dehalogenase"/>
    <property type="match status" value="1"/>
</dbReference>
<dbReference type="PANTHER" id="PTHR43434">
    <property type="entry name" value="PHOSPHOGLYCOLATE PHOSPHATASE"/>
    <property type="match status" value="1"/>
</dbReference>
<dbReference type="AlphaFoldDB" id="E1QNV5"/>
<dbReference type="Proteomes" id="UP000006681">
    <property type="component" value="Chromosome"/>
</dbReference>
<dbReference type="OrthoDB" id="31229at2157"/>
<dbReference type="SFLD" id="SFLDG01135">
    <property type="entry name" value="C1.5.6:_HAD__Beta-PGM__Phospha"/>
    <property type="match status" value="1"/>
</dbReference>
<organism evidence="2 3">
    <name type="scientific">Vulcanisaeta distributa (strain DSM 14429 / JCM 11212 / NBRC 100878 / IC-017)</name>
    <dbReference type="NCBI Taxonomy" id="572478"/>
    <lineage>
        <taxon>Archaea</taxon>
        <taxon>Thermoproteota</taxon>
        <taxon>Thermoprotei</taxon>
        <taxon>Thermoproteales</taxon>
        <taxon>Thermoproteaceae</taxon>
        <taxon>Vulcanisaeta</taxon>
    </lineage>
</organism>
<dbReference type="GO" id="GO:0006281">
    <property type="term" value="P:DNA repair"/>
    <property type="evidence" value="ECO:0007669"/>
    <property type="project" value="TreeGrafter"/>
</dbReference>
<comment type="similarity">
    <text evidence="1">Belongs to the HAD-like hydrolase superfamily.</text>
</comment>
<reference evidence="2 3" key="1">
    <citation type="journal article" date="2010" name="Stand. Genomic Sci.">
        <title>Complete genome sequence of Vulcanisaeta distributa type strain (IC-017).</title>
        <authorList>
            <person name="Mavromatis K."/>
            <person name="Sikorski J."/>
            <person name="Pabst E."/>
            <person name="Teshima H."/>
            <person name="Lapidus A."/>
            <person name="Lucas S."/>
            <person name="Nolan M."/>
            <person name="Glavina Del Rio T."/>
            <person name="Cheng J.F."/>
            <person name="Bruce D."/>
            <person name="Goodwin L."/>
            <person name="Pitluck S."/>
            <person name="Liolios K."/>
            <person name="Ivanova N."/>
            <person name="Mikhailova N."/>
            <person name="Pati A."/>
            <person name="Chen A."/>
            <person name="Palaniappan K."/>
            <person name="Land M."/>
            <person name="Hauser L."/>
            <person name="Chang Y.J."/>
            <person name="Jeffries C.D."/>
            <person name="Rohde M."/>
            <person name="Spring S."/>
            <person name="Goker M."/>
            <person name="Wirth R."/>
            <person name="Woyke T."/>
            <person name="Bristow J."/>
            <person name="Eisen J.A."/>
            <person name="Markowitz V."/>
            <person name="Hugenholtz P."/>
            <person name="Klenk H.P."/>
            <person name="Kyrpides N.C."/>
        </authorList>
    </citation>
    <scope>NUCLEOTIDE SEQUENCE [LARGE SCALE GENOMIC DNA]</scope>
    <source>
        <strain evidence="3">DSM 14429 / JCM 11212 / NBRC 100878 / IC-017</strain>
    </source>
</reference>
<proteinExistence type="inferred from homology"/>
<dbReference type="EMBL" id="CP002100">
    <property type="protein sequence ID" value="ADN50201.1"/>
    <property type="molecule type" value="Genomic_DNA"/>
</dbReference>
<dbReference type="InterPro" id="IPR006439">
    <property type="entry name" value="HAD-SF_hydro_IA"/>
</dbReference>
<dbReference type="InterPro" id="IPR041492">
    <property type="entry name" value="HAD_2"/>
</dbReference>
<name>E1QNV5_VULDI</name>
<dbReference type="NCBIfam" id="TIGR01509">
    <property type="entry name" value="HAD-SF-IA-v3"/>
    <property type="match status" value="1"/>
</dbReference>